<proteinExistence type="predicted"/>
<dbReference type="AlphaFoldDB" id="A0A4Y2TMK9"/>
<organism evidence="1 2">
    <name type="scientific">Araneus ventricosus</name>
    <name type="common">Orbweaver spider</name>
    <name type="synonym">Epeira ventricosa</name>
    <dbReference type="NCBI Taxonomy" id="182803"/>
    <lineage>
        <taxon>Eukaryota</taxon>
        <taxon>Metazoa</taxon>
        <taxon>Ecdysozoa</taxon>
        <taxon>Arthropoda</taxon>
        <taxon>Chelicerata</taxon>
        <taxon>Arachnida</taxon>
        <taxon>Araneae</taxon>
        <taxon>Araneomorphae</taxon>
        <taxon>Entelegynae</taxon>
        <taxon>Araneoidea</taxon>
        <taxon>Araneidae</taxon>
        <taxon>Araneus</taxon>
    </lineage>
</organism>
<sequence length="116" mass="12929">MSRITFDKAKFRVGLRDNVVNMLGKIEPSVKSNTKVYVYLSGSRESTTLWKCSSSAQSSRQSDLPQGVGFPLARINRWNSGLPEYLVLADLQRVSIYHPGCQPPSLAKSEDRKPKG</sequence>
<evidence type="ECO:0000313" key="1">
    <source>
        <dbReference type="EMBL" id="GBO00657.1"/>
    </source>
</evidence>
<accession>A0A4Y2TMK9</accession>
<evidence type="ECO:0000313" key="2">
    <source>
        <dbReference type="Proteomes" id="UP000499080"/>
    </source>
</evidence>
<reference evidence="1 2" key="1">
    <citation type="journal article" date="2019" name="Sci. Rep.">
        <title>Orb-weaving spider Araneus ventricosus genome elucidates the spidroin gene catalogue.</title>
        <authorList>
            <person name="Kono N."/>
            <person name="Nakamura H."/>
            <person name="Ohtoshi R."/>
            <person name="Moran D.A.P."/>
            <person name="Shinohara A."/>
            <person name="Yoshida Y."/>
            <person name="Fujiwara M."/>
            <person name="Mori M."/>
            <person name="Tomita M."/>
            <person name="Arakawa K."/>
        </authorList>
    </citation>
    <scope>NUCLEOTIDE SEQUENCE [LARGE SCALE GENOMIC DNA]</scope>
</reference>
<dbReference type="Proteomes" id="UP000499080">
    <property type="component" value="Unassembled WGS sequence"/>
</dbReference>
<dbReference type="EMBL" id="BGPR01029087">
    <property type="protein sequence ID" value="GBO00657.1"/>
    <property type="molecule type" value="Genomic_DNA"/>
</dbReference>
<comment type="caution">
    <text evidence="1">The sequence shown here is derived from an EMBL/GenBank/DDBJ whole genome shotgun (WGS) entry which is preliminary data.</text>
</comment>
<gene>
    <name evidence="1" type="ORF">AVEN_41264_1</name>
</gene>
<keyword evidence="2" id="KW-1185">Reference proteome</keyword>
<name>A0A4Y2TMK9_ARAVE</name>
<protein>
    <submittedName>
        <fullName evidence="1">Uncharacterized protein</fullName>
    </submittedName>
</protein>